<dbReference type="EMBL" id="DVMU01000192">
    <property type="protein sequence ID" value="HIU34656.1"/>
    <property type="molecule type" value="Genomic_DNA"/>
</dbReference>
<evidence type="ECO:0000259" key="1">
    <source>
        <dbReference type="PROSITE" id="PS51186"/>
    </source>
</evidence>
<dbReference type="PROSITE" id="PS51186">
    <property type="entry name" value="GNAT"/>
    <property type="match status" value="1"/>
</dbReference>
<protein>
    <submittedName>
        <fullName evidence="2">GNAT family N-acetyltransferase</fullName>
    </submittedName>
</protein>
<sequence>MILSTDRLVLREMTQEDLLALRRTLQDQEAMYAYAHAFSDEEVRAWLDRQLERYENDGFGLWAVLRKVDGEFLGQCGLTWQEWGSRRVLEVGYLFERVHWHHGYATEAARACMDYAFSRLGASEVFSIIRDTNWASQAVARRNGMQLRGAFVKHYWGIDMPHLVFSRRRGEPETNV</sequence>
<name>A0A9D1ID89_9FIRM</name>
<organism evidence="2 3">
    <name type="scientific">Candidatus Pullichristensenella excrementigallinarum</name>
    <dbReference type="NCBI Taxonomy" id="2840907"/>
    <lineage>
        <taxon>Bacteria</taxon>
        <taxon>Bacillati</taxon>
        <taxon>Bacillota</taxon>
        <taxon>Clostridia</taxon>
        <taxon>Candidatus Pullichristensenella</taxon>
    </lineage>
</organism>
<comment type="caution">
    <text evidence="2">The sequence shown here is derived from an EMBL/GenBank/DDBJ whole genome shotgun (WGS) entry which is preliminary data.</text>
</comment>
<feature type="domain" description="N-acetyltransferase" evidence="1">
    <location>
        <begin position="8"/>
        <end position="170"/>
    </location>
</feature>
<dbReference type="SUPFAM" id="SSF55729">
    <property type="entry name" value="Acyl-CoA N-acyltransferases (Nat)"/>
    <property type="match status" value="1"/>
</dbReference>
<dbReference type="InterPro" id="IPR051531">
    <property type="entry name" value="N-acetyltransferase"/>
</dbReference>
<evidence type="ECO:0000313" key="3">
    <source>
        <dbReference type="Proteomes" id="UP000824072"/>
    </source>
</evidence>
<dbReference type="Pfam" id="PF13302">
    <property type="entry name" value="Acetyltransf_3"/>
    <property type="match status" value="1"/>
</dbReference>
<dbReference type="AlphaFoldDB" id="A0A9D1ID89"/>
<dbReference type="InterPro" id="IPR000182">
    <property type="entry name" value="GNAT_dom"/>
</dbReference>
<dbReference type="Proteomes" id="UP000824072">
    <property type="component" value="Unassembled WGS sequence"/>
</dbReference>
<evidence type="ECO:0000313" key="2">
    <source>
        <dbReference type="EMBL" id="HIU34656.1"/>
    </source>
</evidence>
<dbReference type="GO" id="GO:0016747">
    <property type="term" value="F:acyltransferase activity, transferring groups other than amino-acyl groups"/>
    <property type="evidence" value="ECO:0007669"/>
    <property type="project" value="InterPro"/>
</dbReference>
<reference evidence="2" key="1">
    <citation type="submission" date="2020-10" db="EMBL/GenBank/DDBJ databases">
        <authorList>
            <person name="Gilroy R."/>
        </authorList>
    </citation>
    <scope>NUCLEOTIDE SEQUENCE</scope>
    <source>
        <strain evidence="2">ChiHcec3-11533</strain>
    </source>
</reference>
<dbReference type="PANTHER" id="PTHR43792">
    <property type="entry name" value="GNAT FAMILY, PUTATIVE (AFU_ORTHOLOGUE AFUA_3G00765)-RELATED-RELATED"/>
    <property type="match status" value="1"/>
</dbReference>
<dbReference type="PANTHER" id="PTHR43792:SF1">
    <property type="entry name" value="N-ACETYLTRANSFERASE DOMAIN-CONTAINING PROTEIN"/>
    <property type="match status" value="1"/>
</dbReference>
<gene>
    <name evidence="2" type="ORF">IAB02_08840</name>
</gene>
<proteinExistence type="predicted"/>
<accession>A0A9D1ID89</accession>
<dbReference type="Gene3D" id="3.40.630.30">
    <property type="match status" value="1"/>
</dbReference>
<dbReference type="InterPro" id="IPR016181">
    <property type="entry name" value="Acyl_CoA_acyltransferase"/>
</dbReference>
<reference evidence="2" key="2">
    <citation type="journal article" date="2021" name="PeerJ">
        <title>Extensive microbial diversity within the chicken gut microbiome revealed by metagenomics and culture.</title>
        <authorList>
            <person name="Gilroy R."/>
            <person name="Ravi A."/>
            <person name="Getino M."/>
            <person name="Pursley I."/>
            <person name="Horton D.L."/>
            <person name="Alikhan N.F."/>
            <person name="Baker D."/>
            <person name="Gharbi K."/>
            <person name="Hall N."/>
            <person name="Watson M."/>
            <person name="Adriaenssens E.M."/>
            <person name="Foster-Nyarko E."/>
            <person name="Jarju S."/>
            <person name="Secka A."/>
            <person name="Antonio M."/>
            <person name="Oren A."/>
            <person name="Chaudhuri R.R."/>
            <person name="La Ragione R."/>
            <person name="Hildebrand F."/>
            <person name="Pallen M.J."/>
        </authorList>
    </citation>
    <scope>NUCLEOTIDE SEQUENCE</scope>
    <source>
        <strain evidence="2">ChiHcec3-11533</strain>
    </source>
</reference>